<dbReference type="GeneID" id="35601092"/>
<dbReference type="EMBL" id="FJUY01000008">
    <property type="protein sequence ID" value="CZT20088.1"/>
    <property type="molecule type" value="Genomic_DNA"/>
</dbReference>
<evidence type="ECO:0000313" key="1">
    <source>
        <dbReference type="EMBL" id="CZT20088.1"/>
    </source>
</evidence>
<proteinExistence type="predicted"/>
<name>A0A2D3UXE0_9PEZI</name>
<dbReference type="AlphaFoldDB" id="A0A2D3UXE0"/>
<sequence>MSVQHPTELPSEVEAWLQEQTTYPREELLRGDGNHPDEIDAMRKFLVGTLTAHDAAAAIIHSITLEDDPPHEVYRLWGLLAATLVELGREVGRKSLDLLAAIQQLPDATTPTGTIKWSDLPGFGNMWYDSHSMHMDGSPPWESGREGILTRERETVLRDLYEDGGAAEASIWLRIPNVINPNLGYEVLNLSRSGRACLFINLHQVHGWLKIAGPQLRLDRPLDEVMRLERKAWGEYADATMEEHWHDWEKALAELSKDDSTLPQESRKVAGECLAMMQDARLQDPRNVSTDT</sequence>
<organism evidence="1 2">
    <name type="scientific">Ramularia collo-cygni</name>
    <dbReference type="NCBI Taxonomy" id="112498"/>
    <lineage>
        <taxon>Eukaryota</taxon>
        <taxon>Fungi</taxon>
        <taxon>Dikarya</taxon>
        <taxon>Ascomycota</taxon>
        <taxon>Pezizomycotina</taxon>
        <taxon>Dothideomycetes</taxon>
        <taxon>Dothideomycetidae</taxon>
        <taxon>Mycosphaerellales</taxon>
        <taxon>Mycosphaerellaceae</taxon>
        <taxon>Ramularia</taxon>
    </lineage>
</organism>
<evidence type="ECO:0000313" key="2">
    <source>
        <dbReference type="Proteomes" id="UP000225277"/>
    </source>
</evidence>
<dbReference type="OrthoDB" id="5392447at2759"/>
<protein>
    <submittedName>
        <fullName evidence="1">Uncharacterized protein</fullName>
    </submittedName>
</protein>
<accession>A0A2D3UXE0</accession>
<reference evidence="1 2" key="1">
    <citation type="submission" date="2016-03" db="EMBL/GenBank/DDBJ databases">
        <authorList>
            <person name="Ploux O."/>
        </authorList>
    </citation>
    <scope>NUCLEOTIDE SEQUENCE [LARGE SCALE GENOMIC DNA]</scope>
    <source>
        <strain evidence="1 2">URUG2</strain>
    </source>
</reference>
<dbReference type="Proteomes" id="UP000225277">
    <property type="component" value="Unassembled WGS sequence"/>
</dbReference>
<keyword evidence="2" id="KW-1185">Reference proteome</keyword>
<dbReference type="RefSeq" id="XP_023626977.1">
    <property type="nucleotide sequence ID" value="XM_023771209.1"/>
</dbReference>
<gene>
    <name evidence="1" type="ORF">RCC_05945</name>
</gene>